<dbReference type="Proteomes" id="UP000525652">
    <property type="component" value="Unassembled WGS sequence"/>
</dbReference>
<reference evidence="1 2" key="1">
    <citation type="submission" date="2020-07" db="EMBL/GenBank/DDBJ databases">
        <authorList>
            <person name="Feng X."/>
        </authorList>
    </citation>
    <scope>NUCLEOTIDE SEQUENCE [LARGE SCALE GENOMIC DNA]</scope>
    <source>
        <strain evidence="1 2">JCM14086</strain>
    </source>
</reference>
<evidence type="ECO:0000313" key="1">
    <source>
        <dbReference type="EMBL" id="MBC2604180.1"/>
    </source>
</evidence>
<proteinExistence type="predicted"/>
<keyword evidence="2" id="KW-1185">Reference proteome</keyword>
<dbReference type="RefSeq" id="WP_185694792.1">
    <property type="nucleotide sequence ID" value="NZ_JACHVA010000139.1"/>
</dbReference>
<gene>
    <name evidence="1" type="ORF">H5P30_20555</name>
</gene>
<name>A0A7X1B209_9BACT</name>
<comment type="caution">
    <text evidence="1">The sequence shown here is derived from an EMBL/GenBank/DDBJ whole genome shotgun (WGS) entry which is preliminary data.</text>
</comment>
<evidence type="ECO:0000313" key="2">
    <source>
        <dbReference type="Proteomes" id="UP000525652"/>
    </source>
</evidence>
<dbReference type="AlphaFoldDB" id="A0A7X1B209"/>
<protein>
    <submittedName>
        <fullName evidence="1">Type II toxin-antitoxin system PemK/MazF family toxin</fullName>
    </submittedName>
</protein>
<accession>A0A7X1B209</accession>
<sequence>MISTQIRRQIEDLEIVLRSSDPAFSATGLKKDSLIRSSRIAIVDEAIFEGKIGSNPQELFAAVRTKLAGWIAPG</sequence>
<dbReference type="EMBL" id="JACHVA010000139">
    <property type="protein sequence ID" value="MBC2604180.1"/>
    <property type="molecule type" value="Genomic_DNA"/>
</dbReference>
<organism evidence="1 2">
    <name type="scientific">Puniceicoccus vermicola</name>
    <dbReference type="NCBI Taxonomy" id="388746"/>
    <lineage>
        <taxon>Bacteria</taxon>
        <taxon>Pseudomonadati</taxon>
        <taxon>Verrucomicrobiota</taxon>
        <taxon>Opitutia</taxon>
        <taxon>Puniceicoccales</taxon>
        <taxon>Puniceicoccaceae</taxon>
        <taxon>Puniceicoccus</taxon>
    </lineage>
</organism>